<keyword evidence="1" id="KW-1133">Transmembrane helix</keyword>
<dbReference type="Proteomes" id="UP000640786">
    <property type="component" value="Unassembled WGS sequence"/>
</dbReference>
<dbReference type="EMBL" id="JACSQO010000004">
    <property type="protein sequence ID" value="MBD7944637.1"/>
    <property type="molecule type" value="Genomic_DNA"/>
</dbReference>
<evidence type="ECO:0000256" key="1">
    <source>
        <dbReference type="SAM" id="Phobius"/>
    </source>
</evidence>
<sequence length="130" mass="15539">MFTNKKVLIGIIAIMIIVMSYFFFFSSSNSEKNKSIGKVLFKVESKHNYTKPGEYTEMWIIGYNNSDEKDNRRYKIFIEDAMVYNLIKVDEEYMISARSFRKDKDYDYAYELIQISNQKEYQVRGKGRIK</sequence>
<name>A0ABR8RAG5_9BACI</name>
<feature type="transmembrane region" description="Helical" evidence="1">
    <location>
        <begin position="7"/>
        <end position="25"/>
    </location>
</feature>
<protein>
    <submittedName>
        <fullName evidence="2">Uncharacterized protein</fullName>
    </submittedName>
</protein>
<reference evidence="2 3" key="1">
    <citation type="submission" date="2020-08" db="EMBL/GenBank/DDBJ databases">
        <title>A Genomic Blueprint of the Chicken Gut Microbiome.</title>
        <authorList>
            <person name="Gilroy R."/>
            <person name="Ravi A."/>
            <person name="Getino M."/>
            <person name="Pursley I."/>
            <person name="Horton D.L."/>
            <person name="Alikhan N.-F."/>
            <person name="Baker D."/>
            <person name="Gharbi K."/>
            <person name="Hall N."/>
            <person name="Watson M."/>
            <person name="Adriaenssens E.M."/>
            <person name="Foster-Nyarko E."/>
            <person name="Jarju S."/>
            <person name="Secka A."/>
            <person name="Antonio M."/>
            <person name="Oren A."/>
            <person name="Chaudhuri R."/>
            <person name="La Ragione R.M."/>
            <person name="Hildebrand F."/>
            <person name="Pallen M.J."/>
        </authorList>
    </citation>
    <scope>NUCLEOTIDE SEQUENCE [LARGE SCALE GENOMIC DNA]</scope>
    <source>
        <strain evidence="2 3">Sa2BUA9</strain>
    </source>
</reference>
<dbReference type="RefSeq" id="WP_191697199.1">
    <property type="nucleotide sequence ID" value="NZ_JACSQO010000004.1"/>
</dbReference>
<keyword evidence="1" id="KW-0812">Transmembrane</keyword>
<gene>
    <name evidence="2" type="ORF">H9650_10965</name>
</gene>
<evidence type="ECO:0000313" key="3">
    <source>
        <dbReference type="Proteomes" id="UP000640786"/>
    </source>
</evidence>
<accession>A0ABR8RAG5</accession>
<comment type="caution">
    <text evidence="2">The sequence shown here is derived from an EMBL/GenBank/DDBJ whole genome shotgun (WGS) entry which is preliminary data.</text>
</comment>
<keyword evidence="3" id="KW-1185">Reference proteome</keyword>
<keyword evidence="1" id="KW-0472">Membrane</keyword>
<organism evidence="2 3">
    <name type="scientific">Psychrobacillus faecigallinarum</name>
    <dbReference type="NCBI Taxonomy" id="2762235"/>
    <lineage>
        <taxon>Bacteria</taxon>
        <taxon>Bacillati</taxon>
        <taxon>Bacillota</taxon>
        <taxon>Bacilli</taxon>
        <taxon>Bacillales</taxon>
        <taxon>Bacillaceae</taxon>
        <taxon>Psychrobacillus</taxon>
    </lineage>
</organism>
<evidence type="ECO:0000313" key="2">
    <source>
        <dbReference type="EMBL" id="MBD7944637.1"/>
    </source>
</evidence>
<proteinExistence type="predicted"/>